<dbReference type="Proteomes" id="UP000789901">
    <property type="component" value="Unassembled WGS sequence"/>
</dbReference>
<keyword evidence="1" id="KW-0175">Coiled coil</keyword>
<name>A0ABN7WCZ4_GIGMA</name>
<organism evidence="2 3">
    <name type="scientific">Gigaspora margarita</name>
    <dbReference type="NCBI Taxonomy" id="4874"/>
    <lineage>
        <taxon>Eukaryota</taxon>
        <taxon>Fungi</taxon>
        <taxon>Fungi incertae sedis</taxon>
        <taxon>Mucoromycota</taxon>
        <taxon>Glomeromycotina</taxon>
        <taxon>Glomeromycetes</taxon>
        <taxon>Diversisporales</taxon>
        <taxon>Gigasporaceae</taxon>
        <taxon>Gigaspora</taxon>
    </lineage>
</organism>
<keyword evidence="3" id="KW-1185">Reference proteome</keyword>
<gene>
    <name evidence="2" type="ORF">GMARGA_LOCUS29508</name>
</gene>
<sequence>DVIQLSSNLKISPFTENGVMLIVARRFEIGEGCHISIDYKKFFRIVVYTMEMPHELKIITRDQTIPFIIDNSNIGKCLTLCDEEGQRDEDIDTFDSAILKKDSFFKIIQFSLQIATALFYEESKTEIVESILSWIIKLTKSQFKQYTELYYQALSIFTQLKISKKRRESKASFVLLLNKEIYKDRIKNFLRFAISYEDKYNNVLVENYTHEIKKKEFETLLKDCNDMTRMHKHLKGIEETRYNSSLKLRKNEENKLRNKIHDVKEKLETVGVGKIVVQPGGIVSFIETIEKISSSINDALNAAEAKIEDINNDLKSNFKKAESLNNEVEKGEESIQSLDIRTLETILETED</sequence>
<evidence type="ECO:0000313" key="2">
    <source>
        <dbReference type="EMBL" id="CAG8827769.1"/>
    </source>
</evidence>
<evidence type="ECO:0000256" key="1">
    <source>
        <dbReference type="SAM" id="Coils"/>
    </source>
</evidence>
<comment type="caution">
    <text evidence="2">The sequence shown here is derived from an EMBL/GenBank/DDBJ whole genome shotgun (WGS) entry which is preliminary data.</text>
</comment>
<feature type="coiled-coil region" evidence="1">
    <location>
        <begin position="293"/>
        <end position="341"/>
    </location>
</feature>
<proteinExistence type="predicted"/>
<reference evidence="2 3" key="1">
    <citation type="submission" date="2021-06" db="EMBL/GenBank/DDBJ databases">
        <authorList>
            <person name="Kallberg Y."/>
            <person name="Tangrot J."/>
            <person name="Rosling A."/>
        </authorList>
    </citation>
    <scope>NUCLEOTIDE SEQUENCE [LARGE SCALE GENOMIC DNA]</scope>
    <source>
        <strain evidence="2 3">120-4 pot B 10/14</strain>
    </source>
</reference>
<evidence type="ECO:0000313" key="3">
    <source>
        <dbReference type="Proteomes" id="UP000789901"/>
    </source>
</evidence>
<protein>
    <submittedName>
        <fullName evidence="2">6688_t:CDS:1</fullName>
    </submittedName>
</protein>
<dbReference type="EMBL" id="CAJVQB010039840">
    <property type="protein sequence ID" value="CAG8827769.1"/>
    <property type="molecule type" value="Genomic_DNA"/>
</dbReference>
<feature type="non-terminal residue" evidence="2">
    <location>
        <position position="1"/>
    </location>
</feature>
<accession>A0ABN7WCZ4</accession>